<organism evidence="2 3">
    <name type="scientific">Ensete ventricosum</name>
    <name type="common">Abyssinian banana</name>
    <name type="synonym">Musa ensete</name>
    <dbReference type="NCBI Taxonomy" id="4639"/>
    <lineage>
        <taxon>Eukaryota</taxon>
        <taxon>Viridiplantae</taxon>
        <taxon>Streptophyta</taxon>
        <taxon>Embryophyta</taxon>
        <taxon>Tracheophyta</taxon>
        <taxon>Spermatophyta</taxon>
        <taxon>Magnoliopsida</taxon>
        <taxon>Liliopsida</taxon>
        <taxon>Zingiberales</taxon>
        <taxon>Musaceae</taxon>
        <taxon>Ensete</taxon>
    </lineage>
</organism>
<feature type="compositionally biased region" description="Polar residues" evidence="1">
    <location>
        <begin position="96"/>
        <end position="106"/>
    </location>
</feature>
<evidence type="ECO:0000313" key="3">
    <source>
        <dbReference type="Proteomes" id="UP000287651"/>
    </source>
</evidence>
<dbReference type="EMBL" id="AMZH03001684">
    <property type="protein sequence ID" value="RRT78409.1"/>
    <property type="molecule type" value="Genomic_DNA"/>
</dbReference>
<evidence type="ECO:0000313" key="2">
    <source>
        <dbReference type="EMBL" id="RRT78409.1"/>
    </source>
</evidence>
<proteinExistence type="predicted"/>
<dbReference type="Proteomes" id="UP000287651">
    <property type="component" value="Unassembled WGS sequence"/>
</dbReference>
<gene>
    <name evidence="2" type="ORF">B296_00010254</name>
</gene>
<sequence>MVLQQQQQQEYRRGQRGGGWRRRRRSWGRQRGGGIRDSERMGPGTRVSVIRVHVRTSPSGPTWLTFSCKHPTARIGPSSSLPKGKEHSMQGPNGIATHSSGPTPYI</sequence>
<reference evidence="2 3" key="1">
    <citation type="journal article" date="2014" name="Agronomy (Basel)">
        <title>A Draft Genome Sequence for Ensete ventricosum, the Drought-Tolerant Tree Against Hunger.</title>
        <authorList>
            <person name="Harrison J."/>
            <person name="Moore K.A."/>
            <person name="Paszkiewicz K."/>
            <person name="Jones T."/>
            <person name="Grant M."/>
            <person name="Ambacheew D."/>
            <person name="Muzemil S."/>
            <person name="Studholme D.J."/>
        </authorList>
    </citation>
    <scope>NUCLEOTIDE SEQUENCE [LARGE SCALE GENOMIC DNA]</scope>
</reference>
<comment type="caution">
    <text evidence="2">The sequence shown here is derived from an EMBL/GenBank/DDBJ whole genome shotgun (WGS) entry which is preliminary data.</text>
</comment>
<name>A0A427AQ98_ENSVE</name>
<feature type="region of interest" description="Disordered" evidence="1">
    <location>
        <begin position="68"/>
        <end position="106"/>
    </location>
</feature>
<feature type="compositionally biased region" description="Basic residues" evidence="1">
    <location>
        <begin position="19"/>
        <end position="28"/>
    </location>
</feature>
<protein>
    <submittedName>
        <fullName evidence="2">Uncharacterized protein</fullName>
    </submittedName>
</protein>
<accession>A0A427AQ98</accession>
<dbReference type="AlphaFoldDB" id="A0A427AQ98"/>
<evidence type="ECO:0000256" key="1">
    <source>
        <dbReference type="SAM" id="MobiDB-lite"/>
    </source>
</evidence>
<feature type="region of interest" description="Disordered" evidence="1">
    <location>
        <begin position="1"/>
        <end position="46"/>
    </location>
</feature>